<evidence type="ECO:0000313" key="1">
    <source>
        <dbReference type="EMBL" id="KAF9583697.1"/>
    </source>
</evidence>
<proteinExistence type="predicted"/>
<protein>
    <submittedName>
        <fullName evidence="1">Uncharacterized protein</fullName>
    </submittedName>
</protein>
<accession>A0A9P6FYC7</accession>
<organism evidence="1 2">
    <name type="scientific">Lunasporangiospora selenospora</name>
    <dbReference type="NCBI Taxonomy" id="979761"/>
    <lineage>
        <taxon>Eukaryota</taxon>
        <taxon>Fungi</taxon>
        <taxon>Fungi incertae sedis</taxon>
        <taxon>Mucoromycota</taxon>
        <taxon>Mortierellomycotina</taxon>
        <taxon>Mortierellomycetes</taxon>
        <taxon>Mortierellales</taxon>
        <taxon>Mortierellaceae</taxon>
        <taxon>Lunasporangiospora</taxon>
    </lineage>
</organism>
<dbReference type="EMBL" id="JAABOA010000621">
    <property type="protein sequence ID" value="KAF9583697.1"/>
    <property type="molecule type" value="Genomic_DNA"/>
</dbReference>
<name>A0A9P6FYC7_9FUNG</name>
<dbReference type="Proteomes" id="UP000780801">
    <property type="component" value="Unassembled WGS sequence"/>
</dbReference>
<comment type="caution">
    <text evidence="1">The sequence shown here is derived from an EMBL/GenBank/DDBJ whole genome shotgun (WGS) entry which is preliminary data.</text>
</comment>
<evidence type="ECO:0000313" key="2">
    <source>
        <dbReference type="Proteomes" id="UP000780801"/>
    </source>
</evidence>
<keyword evidence="2" id="KW-1185">Reference proteome</keyword>
<gene>
    <name evidence="1" type="ORF">BGW38_008822</name>
</gene>
<reference evidence="1" key="1">
    <citation type="journal article" date="2020" name="Fungal Divers.">
        <title>Resolving the Mortierellaceae phylogeny through synthesis of multi-gene phylogenetics and phylogenomics.</title>
        <authorList>
            <person name="Vandepol N."/>
            <person name="Liber J."/>
            <person name="Desiro A."/>
            <person name="Na H."/>
            <person name="Kennedy M."/>
            <person name="Barry K."/>
            <person name="Grigoriev I.V."/>
            <person name="Miller A.N."/>
            <person name="O'Donnell K."/>
            <person name="Stajich J.E."/>
            <person name="Bonito G."/>
        </authorList>
    </citation>
    <scope>NUCLEOTIDE SEQUENCE</scope>
    <source>
        <strain evidence="1">KOD1015</strain>
    </source>
</reference>
<sequence length="335" mass="36928">MTKLLDSLCQTISHSFGLIKKIEINSVELDIRDHVKTIVELNTKEKSSSTTTPGTLRLPFKCEKATAKILCRIPFVTLQKFCFMAKLMFEGKCAGTLTTKYSSVTLKGDVLTFADFDAVLEVTLEEMQHCAHLVLTSYSQSSVSITFDGSGSVVANFGRIFGVHTISKLSLVATSCLRGSSHFSGMRCSDLEPTPENDISRQEFVPASMDLDTSLVISAKVTFSNQGQLLILIGRLEFDIIVLQDGGEEQRIGVLVHKDLKIGQGDNVSSVMLYFDMKLEATRIFLTNLTQGDQQADYQGFSESSKHPLIALAAQKMRSNITFCQFDYGLLESLA</sequence>
<dbReference type="AlphaFoldDB" id="A0A9P6FYC7"/>
<feature type="non-terminal residue" evidence="1">
    <location>
        <position position="1"/>
    </location>
</feature>